<reference evidence="2 3" key="1">
    <citation type="journal article" date="2015" name="Fungal Genet. Biol.">
        <title>Evolution of novel wood decay mechanisms in Agaricales revealed by the genome sequences of Fistulina hepatica and Cylindrobasidium torrendii.</title>
        <authorList>
            <person name="Floudas D."/>
            <person name="Held B.W."/>
            <person name="Riley R."/>
            <person name="Nagy L.G."/>
            <person name="Koehler G."/>
            <person name="Ransdell A.S."/>
            <person name="Younus H."/>
            <person name="Chow J."/>
            <person name="Chiniquy J."/>
            <person name="Lipzen A."/>
            <person name="Tritt A."/>
            <person name="Sun H."/>
            <person name="Haridas S."/>
            <person name="LaButti K."/>
            <person name="Ohm R.A."/>
            <person name="Kues U."/>
            <person name="Blanchette R.A."/>
            <person name="Grigoriev I.V."/>
            <person name="Minto R.E."/>
            <person name="Hibbett D.S."/>
        </authorList>
    </citation>
    <scope>NUCLEOTIDE SEQUENCE [LARGE SCALE GENOMIC DNA]</scope>
    <source>
        <strain evidence="2 3">ATCC 64428</strain>
    </source>
</reference>
<name>A0A0D7AGV0_9AGAR</name>
<dbReference type="Gene3D" id="3.90.175.10">
    <property type="entry name" value="Diphtheria Toxin, domain 1"/>
    <property type="match status" value="1"/>
</dbReference>
<feature type="signal peptide" evidence="1">
    <location>
        <begin position="1"/>
        <end position="21"/>
    </location>
</feature>
<sequence length="222" mass="24377">MKFPTIFTVVCTLILVNNVLAAPTAGSKQSSSSGKTKCKRADEYLVGYRGTTKETAANYESGNWNRAASDASRGELIGPGIYVTGKLSLAEHWSKDGTVCFIYAKDEQTFKTIPKVWLPADLHGQPPIIDPTGQNPAYKKLTQVWENKRQKHAAEHGVHAKVGHFLKFAVDGGVPEFVIPHDLDKDFIAKCYSGEKLKEMAKCHTDIDYKENAAAWGIHGSP</sequence>
<evidence type="ECO:0000256" key="1">
    <source>
        <dbReference type="SAM" id="SignalP"/>
    </source>
</evidence>
<dbReference type="EMBL" id="KN881694">
    <property type="protein sequence ID" value="KIY50068.1"/>
    <property type="molecule type" value="Genomic_DNA"/>
</dbReference>
<protein>
    <submittedName>
        <fullName evidence="2">Uncharacterized protein</fullName>
    </submittedName>
</protein>
<dbReference type="Proteomes" id="UP000054144">
    <property type="component" value="Unassembled WGS sequence"/>
</dbReference>
<dbReference type="Pfam" id="PF19287">
    <property type="entry name" value="DUF5910"/>
    <property type="match status" value="1"/>
</dbReference>
<proteinExistence type="predicted"/>
<evidence type="ECO:0000313" key="2">
    <source>
        <dbReference type="EMBL" id="KIY50068.1"/>
    </source>
</evidence>
<keyword evidence="1" id="KW-0732">Signal</keyword>
<feature type="chain" id="PRO_5002316488" evidence="1">
    <location>
        <begin position="22"/>
        <end position="222"/>
    </location>
</feature>
<evidence type="ECO:0000313" key="3">
    <source>
        <dbReference type="Proteomes" id="UP000054144"/>
    </source>
</evidence>
<gene>
    <name evidence="2" type="ORF">FISHEDRAFT_57785</name>
</gene>
<organism evidence="2 3">
    <name type="scientific">Fistulina hepatica ATCC 64428</name>
    <dbReference type="NCBI Taxonomy" id="1128425"/>
    <lineage>
        <taxon>Eukaryota</taxon>
        <taxon>Fungi</taxon>
        <taxon>Dikarya</taxon>
        <taxon>Basidiomycota</taxon>
        <taxon>Agaricomycotina</taxon>
        <taxon>Agaricomycetes</taxon>
        <taxon>Agaricomycetidae</taxon>
        <taxon>Agaricales</taxon>
        <taxon>Fistulinaceae</taxon>
        <taxon>Fistulina</taxon>
    </lineage>
</organism>
<dbReference type="AlphaFoldDB" id="A0A0D7AGV0"/>
<keyword evidence="3" id="KW-1185">Reference proteome</keyword>
<dbReference type="InterPro" id="IPR045564">
    <property type="entry name" value="DUF5910"/>
</dbReference>
<accession>A0A0D7AGV0</accession>